<dbReference type="RefSeq" id="WP_193638623.1">
    <property type="nucleotide sequence ID" value="NZ_JADCSA010000011.1"/>
</dbReference>
<dbReference type="GO" id="GO:0005524">
    <property type="term" value="F:ATP binding"/>
    <property type="evidence" value="ECO:0007669"/>
    <property type="project" value="UniProtKB-KW"/>
</dbReference>
<dbReference type="PANTHER" id="PTHR35894">
    <property type="entry name" value="GENERAL SECRETION PATHWAY PROTEIN A-RELATED"/>
    <property type="match status" value="1"/>
</dbReference>
<accession>A0ABR9RUQ7</accession>
<dbReference type="SMART" id="SM00382">
    <property type="entry name" value="AAA"/>
    <property type="match status" value="1"/>
</dbReference>
<evidence type="ECO:0000259" key="1">
    <source>
        <dbReference type="SMART" id="SM00382"/>
    </source>
</evidence>
<organism evidence="2 3">
    <name type="scientific">Nocardioides malaquae</name>
    <dbReference type="NCBI Taxonomy" id="2773426"/>
    <lineage>
        <taxon>Bacteria</taxon>
        <taxon>Bacillati</taxon>
        <taxon>Actinomycetota</taxon>
        <taxon>Actinomycetes</taxon>
        <taxon>Propionibacteriales</taxon>
        <taxon>Nocardioidaceae</taxon>
        <taxon>Nocardioides</taxon>
    </lineage>
</organism>
<dbReference type="Gene3D" id="3.40.50.300">
    <property type="entry name" value="P-loop containing nucleotide triphosphate hydrolases"/>
    <property type="match status" value="1"/>
</dbReference>
<comment type="caution">
    <text evidence="2">The sequence shown here is derived from an EMBL/GenBank/DDBJ whole genome shotgun (WGS) entry which is preliminary data.</text>
</comment>
<name>A0ABR9RUQ7_9ACTN</name>
<gene>
    <name evidence="2" type="ORF">IEQ44_11550</name>
</gene>
<dbReference type="InterPro" id="IPR049945">
    <property type="entry name" value="AAA_22"/>
</dbReference>
<dbReference type="Pfam" id="PF13401">
    <property type="entry name" value="AAA_22"/>
    <property type="match status" value="1"/>
</dbReference>
<dbReference type="InterPro" id="IPR003593">
    <property type="entry name" value="AAA+_ATPase"/>
</dbReference>
<dbReference type="InterPro" id="IPR052026">
    <property type="entry name" value="ExeA_AAA_ATPase_DNA-bind"/>
</dbReference>
<keyword evidence="2" id="KW-0067">ATP-binding</keyword>
<proteinExistence type="predicted"/>
<evidence type="ECO:0000313" key="2">
    <source>
        <dbReference type="EMBL" id="MBE7325289.1"/>
    </source>
</evidence>
<feature type="domain" description="AAA+ ATPase" evidence="1">
    <location>
        <begin position="31"/>
        <end position="191"/>
    </location>
</feature>
<keyword evidence="2" id="KW-0547">Nucleotide-binding</keyword>
<sequence length="245" mass="26152">MNSVDLGLTTPLVHTSDFDRGVLVSKAAIAKNRIAAIDGVPGVGKTTCVRQVANELDRQVALVTLPARPKPNDLLRYTYTALEGGSTAGMTHFDLQDSVAAILSEGEWVIIVDEMQQAAAAAMAELVWLYEHTYHAFGVVVAGSGVLEAVQRHPQLATRIMGSVHFQPLSGGDLIRTVQALDERFAATRGSTLLAHDEALCLGRLRPWAMTLEWLDTLGVHEGPVTPGVLAQIAHLMVSSEVGAA</sequence>
<dbReference type="Proteomes" id="UP000756387">
    <property type="component" value="Unassembled WGS sequence"/>
</dbReference>
<dbReference type="PANTHER" id="PTHR35894:SF5">
    <property type="entry name" value="MU-LIKE PROPHAGE FLUMU DNA TRANSPOSITION PROTEIN B"/>
    <property type="match status" value="1"/>
</dbReference>
<reference evidence="2 3" key="1">
    <citation type="submission" date="2020-10" db="EMBL/GenBank/DDBJ databases">
        <title>Nocardioides sp. isolated from sludge.</title>
        <authorList>
            <person name="Zhang X."/>
        </authorList>
    </citation>
    <scope>NUCLEOTIDE SEQUENCE [LARGE SCALE GENOMIC DNA]</scope>
    <source>
        <strain evidence="2 3">Y6</strain>
    </source>
</reference>
<dbReference type="SUPFAM" id="SSF52540">
    <property type="entry name" value="P-loop containing nucleoside triphosphate hydrolases"/>
    <property type="match status" value="1"/>
</dbReference>
<dbReference type="EMBL" id="JADCSA010000011">
    <property type="protein sequence ID" value="MBE7325289.1"/>
    <property type="molecule type" value="Genomic_DNA"/>
</dbReference>
<evidence type="ECO:0000313" key="3">
    <source>
        <dbReference type="Proteomes" id="UP000756387"/>
    </source>
</evidence>
<keyword evidence="3" id="KW-1185">Reference proteome</keyword>
<dbReference type="InterPro" id="IPR027417">
    <property type="entry name" value="P-loop_NTPase"/>
</dbReference>
<protein>
    <submittedName>
        <fullName evidence="2">ATP-binding protein</fullName>
    </submittedName>
</protein>